<protein>
    <submittedName>
        <fullName evidence="1">Uncharacterized protein</fullName>
    </submittedName>
</protein>
<reference evidence="1 2" key="1">
    <citation type="submission" date="2019-03" db="EMBL/GenBank/DDBJ databases">
        <title>Genomic Encyclopedia of Type Strains, Phase IV (KMG-IV): sequencing the most valuable type-strain genomes for metagenomic binning, comparative biology and taxonomic classification.</title>
        <authorList>
            <person name="Goeker M."/>
        </authorList>
    </citation>
    <scope>NUCLEOTIDE SEQUENCE [LARGE SCALE GENOMIC DNA]</scope>
    <source>
        <strain evidence="1 2">LX-B</strain>
    </source>
</reference>
<proteinExistence type="predicted"/>
<comment type="caution">
    <text evidence="1">The sequence shown here is derived from an EMBL/GenBank/DDBJ whole genome shotgun (WGS) entry which is preliminary data.</text>
</comment>
<dbReference type="RefSeq" id="WP_132017513.1">
    <property type="nucleotide sequence ID" value="NZ_SLUN01000052.1"/>
</dbReference>
<gene>
    <name evidence="1" type="ORF">EDC14_105220</name>
</gene>
<evidence type="ECO:0000313" key="1">
    <source>
        <dbReference type="EMBL" id="TCL56039.1"/>
    </source>
</evidence>
<organism evidence="1 2">
    <name type="scientific">Hydrogenispora ethanolica</name>
    <dbReference type="NCBI Taxonomy" id="1082276"/>
    <lineage>
        <taxon>Bacteria</taxon>
        <taxon>Bacillati</taxon>
        <taxon>Bacillota</taxon>
        <taxon>Hydrogenispora</taxon>
    </lineage>
</organism>
<dbReference type="AlphaFoldDB" id="A0A4R1QQE4"/>
<keyword evidence="2" id="KW-1185">Reference proteome</keyword>
<accession>A0A4R1QQE4</accession>
<evidence type="ECO:0000313" key="2">
    <source>
        <dbReference type="Proteomes" id="UP000295008"/>
    </source>
</evidence>
<sequence length="126" mass="14299">MTISATIEVLIDEADQCLAQAEKESGKDLARSLQLLQQGVGKLLQAYLIANEKRSPTRLREQFELCQQIEPDFASIEEELEYLLSVNPKEAEAEDVIDTANEIWDFVTDLLENSEAFEEDFSDELD</sequence>
<dbReference type="EMBL" id="SLUN01000052">
    <property type="protein sequence ID" value="TCL56039.1"/>
    <property type="molecule type" value="Genomic_DNA"/>
</dbReference>
<dbReference type="Proteomes" id="UP000295008">
    <property type="component" value="Unassembled WGS sequence"/>
</dbReference>
<name>A0A4R1QQE4_HYDET</name>